<dbReference type="GO" id="GO:0000150">
    <property type="term" value="F:DNA strand exchange activity"/>
    <property type="evidence" value="ECO:0007669"/>
    <property type="project" value="InterPro"/>
</dbReference>
<name>A0AAV9HD88_9PEZI</name>
<keyword evidence="4" id="KW-0805">Transcription regulation</keyword>
<accession>A0AAV9HD88</accession>
<evidence type="ECO:0000256" key="8">
    <source>
        <dbReference type="ARBA" id="ARBA00035185"/>
    </source>
</evidence>
<keyword evidence="3" id="KW-0689">Ribosomal protein</keyword>
<dbReference type="InterPro" id="IPR024629">
    <property type="entry name" value="Ribosomal_mL67"/>
</dbReference>
<dbReference type="AlphaFoldDB" id="A0AAV9HD88"/>
<evidence type="ECO:0000313" key="9">
    <source>
        <dbReference type="EMBL" id="KAK4459019.1"/>
    </source>
</evidence>
<keyword evidence="6" id="KW-0804">Transcription</keyword>
<dbReference type="GO" id="GO:1990904">
    <property type="term" value="C:ribonucleoprotein complex"/>
    <property type="evidence" value="ECO:0007669"/>
    <property type="project" value="UniProtKB-KW"/>
</dbReference>
<evidence type="ECO:0000256" key="4">
    <source>
        <dbReference type="ARBA" id="ARBA00023015"/>
    </source>
</evidence>
<reference evidence="9" key="1">
    <citation type="journal article" date="2023" name="Mol. Phylogenet. Evol.">
        <title>Genome-scale phylogeny and comparative genomics of the fungal order Sordariales.</title>
        <authorList>
            <person name="Hensen N."/>
            <person name="Bonometti L."/>
            <person name="Westerberg I."/>
            <person name="Brannstrom I.O."/>
            <person name="Guillou S."/>
            <person name="Cros-Aarteil S."/>
            <person name="Calhoun S."/>
            <person name="Haridas S."/>
            <person name="Kuo A."/>
            <person name="Mondo S."/>
            <person name="Pangilinan J."/>
            <person name="Riley R."/>
            <person name="LaButti K."/>
            <person name="Andreopoulos B."/>
            <person name="Lipzen A."/>
            <person name="Chen C."/>
            <person name="Yan M."/>
            <person name="Daum C."/>
            <person name="Ng V."/>
            <person name="Clum A."/>
            <person name="Steindorff A."/>
            <person name="Ohm R.A."/>
            <person name="Martin F."/>
            <person name="Silar P."/>
            <person name="Natvig D.O."/>
            <person name="Lalanne C."/>
            <person name="Gautier V."/>
            <person name="Ament-Velasquez S.L."/>
            <person name="Kruys A."/>
            <person name="Hutchinson M.I."/>
            <person name="Powell A.J."/>
            <person name="Barry K."/>
            <person name="Miller A.N."/>
            <person name="Grigoriev I.V."/>
            <person name="Debuchy R."/>
            <person name="Gladieux P."/>
            <person name="Hiltunen Thoren M."/>
            <person name="Johannesson H."/>
        </authorList>
    </citation>
    <scope>NUCLEOTIDE SEQUENCE</scope>
    <source>
        <strain evidence="9">PSN324</strain>
    </source>
</reference>
<evidence type="ECO:0000256" key="1">
    <source>
        <dbReference type="ARBA" id="ARBA00004173"/>
    </source>
</evidence>
<evidence type="ECO:0000256" key="3">
    <source>
        <dbReference type="ARBA" id="ARBA00022980"/>
    </source>
</evidence>
<protein>
    <recommendedName>
        <fullName evidence="8">Large ribosomal subunit protein mL67</fullName>
    </recommendedName>
</protein>
<dbReference type="PANTHER" id="PTHR28184:SF1">
    <property type="entry name" value="LARGE RIBOSOMAL SUBUNIT PROTEIN ML67"/>
    <property type="match status" value="1"/>
</dbReference>
<dbReference type="PANTHER" id="PTHR28184">
    <property type="entry name" value="MITOCHONDRIAL HOMOLOGOUS RECOMBINATION PROTEIN 1"/>
    <property type="match status" value="1"/>
</dbReference>
<dbReference type="GO" id="GO:0003735">
    <property type="term" value="F:structural constituent of ribosome"/>
    <property type="evidence" value="ECO:0007669"/>
    <property type="project" value="TreeGrafter"/>
</dbReference>
<comment type="similarity">
    <text evidence="2">Belongs to the mitochondrion-specific ribosomal protein mL67 family.</text>
</comment>
<comment type="caution">
    <text evidence="9">The sequence shown here is derived from an EMBL/GenBank/DDBJ whole genome shotgun (WGS) entry which is preliminary data.</text>
</comment>
<reference evidence="9" key="2">
    <citation type="submission" date="2023-06" db="EMBL/GenBank/DDBJ databases">
        <authorList>
            <consortium name="Lawrence Berkeley National Laboratory"/>
            <person name="Mondo S.J."/>
            <person name="Hensen N."/>
            <person name="Bonometti L."/>
            <person name="Westerberg I."/>
            <person name="Brannstrom I.O."/>
            <person name="Guillou S."/>
            <person name="Cros-Aarteil S."/>
            <person name="Calhoun S."/>
            <person name="Haridas S."/>
            <person name="Kuo A."/>
            <person name="Pangilinan J."/>
            <person name="Riley R."/>
            <person name="Labutti K."/>
            <person name="Andreopoulos B."/>
            <person name="Lipzen A."/>
            <person name="Chen C."/>
            <person name="Yanf M."/>
            <person name="Daum C."/>
            <person name="Ng V."/>
            <person name="Clum A."/>
            <person name="Steindorff A."/>
            <person name="Ohm R."/>
            <person name="Martin F."/>
            <person name="Silar P."/>
            <person name="Natvig D."/>
            <person name="Lalanne C."/>
            <person name="Gautier V."/>
            <person name="Ament-Velasquez S.L."/>
            <person name="Kruys A."/>
            <person name="Hutchinson M.I."/>
            <person name="Powell A.J."/>
            <person name="Barry K."/>
            <person name="Miller A.N."/>
            <person name="Grigoriev I.V."/>
            <person name="Debuchy R."/>
            <person name="Gladieux P."/>
            <person name="Thoren M.H."/>
            <person name="Johannesson H."/>
        </authorList>
    </citation>
    <scope>NUCLEOTIDE SEQUENCE</scope>
    <source>
        <strain evidence="9">PSN324</strain>
    </source>
</reference>
<gene>
    <name evidence="9" type="ORF">QBC42DRAFT_209008</name>
</gene>
<evidence type="ECO:0000256" key="2">
    <source>
        <dbReference type="ARBA" id="ARBA00010741"/>
    </source>
</evidence>
<dbReference type="GO" id="GO:0005739">
    <property type="term" value="C:mitochondrion"/>
    <property type="evidence" value="ECO:0007669"/>
    <property type="project" value="UniProtKB-SubCell"/>
</dbReference>
<dbReference type="EMBL" id="MU865049">
    <property type="protein sequence ID" value="KAK4459019.1"/>
    <property type="molecule type" value="Genomic_DNA"/>
</dbReference>
<dbReference type="Pfam" id="PF12829">
    <property type="entry name" value="Mhr1"/>
    <property type="match status" value="1"/>
</dbReference>
<evidence type="ECO:0000256" key="7">
    <source>
        <dbReference type="ARBA" id="ARBA00023274"/>
    </source>
</evidence>
<evidence type="ECO:0000256" key="6">
    <source>
        <dbReference type="ARBA" id="ARBA00023163"/>
    </source>
</evidence>
<dbReference type="GO" id="GO:0003697">
    <property type="term" value="F:single-stranded DNA binding"/>
    <property type="evidence" value="ECO:0007669"/>
    <property type="project" value="InterPro"/>
</dbReference>
<keyword evidence="10" id="KW-1185">Reference proteome</keyword>
<keyword evidence="5" id="KW-0496">Mitochondrion</keyword>
<dbReference type="GO" id="GO:0005840">
    <property type="term" value="C:ribosome"/>
    <property type="evidence" value="ECO:0007669"/>
    <property type="project" value="UniProtKB-KW"/>
</dbReference>
<proteinExistence type="inferred from homology"/>
<dbReference type="Proteomes" id="UP001321749">
    <property type="component" value="Unassembled WGS sequence"/>
</dbReference>
<keyword evidence="7" id="KW-0687">Ribonucleoprotein</keyword>
<evidence type="ECO:0000313" key="10">
    <source>
        <dbReference type="Proteomes" id="UP001321749"/>
    </source>
</evidence>
<organism evidence="9 10">
    <name type="scientific">Cladorrhinum samala</name>
    <dbReference type="NCBI Taxonomy" id="585594"/>
    <lineage>
        <taxon>Eukaryota</taxon>
        <taxon>Fungi</taxon>
        <taxon>Dikarya</taxon>
        <taxon>Ascomycota</taxon>
        <taxon>Pezizomycotina</taxon>
        <taxon>Sordariomycetes</taxon>
        <taxon>Sordariomycetidae</taxon>
        <taxon>Sordariales</taxon>
        <taxon>Podosporaceae</taxon>
        <taxon>Cladorrhinum</taxon>
    </lineage>
</organism>
<comment type="subcellular location">
    <subcellularLocation>
        <location evidence="1">Mitochondrion</location>
    </subcellularLocation>
</comment>
<sequence>MNAFKLNPIRPLHFLTTRVTAGSSSSAIASVGGGGTGINNPAALFLLFSTSACLEKTYHYPRGVKRHENDKGHPTGHGEKIWIYNHIVANHVVWSFTPDLRSNKSLRQLPYTGKKLVPAGLRKDYWRPMAVVEFGRGNGPIGRSVYAKCRELKKRHELEWEDERLLNMSREQRGRELNDQKGNAVADLAYVLAGKGKGNRMLETVKEGETEVEKLHEATVYWASEQDQYFAESWSHNVTHVVGLPAREWVKKFGAANAQSEEAILKEEGGGAEAQLEGEKVAA</sequence>
<evidence type="ECO:0000256" key="5">
    <source>
        <dbReference type="ARBA" id="ARBA00023128"/>
    </source>
</evidence>